<keyword evidence="4" id="KW-1185">Reference proteome</keyword>
<dbReference type="EMBL" id="JARULN010000003">
    <property type="protein sequence ID" value="MDG5753526.1"/>
    <property type="molecule type" value="Genomic_DNA"/>
</dbReference>
<keyword evidence="1" id="KW-0732">Signal</keyword>
<dbReference type="Proteomes" id="UP001218246">
    <property type="component" value="Unassembled WGS sequence"/>
</dbReference>
<protein>
    <submittedName>
        <fullName evidence="3">PepSY domain-containing protein</fullName>
    </submittedName>
</protein>
<accession>A0ABT6H292</accession>
<dbReference type="Pfam" id="PF03413">
    <property type="entry name" value="PepSY"/>
    <property type="match status" value="1"/>
</dbReference>
<evidence type="ECO:0000313" key="4">
    <source>
        <dbReference type="Proteomes" id="UP001218246"/>
    </source>
</evidence>
<evidence type="ECO:0000313" key="3">
    <source>
        <dbReference type="EMBL" id="MDG5753526.1"/>
    </source>
</evidence>
<dbReference type="InterPro" id="IPR025711">
    <property type="entry name" value="PepSY"/>
</dbReference>
<proteinExistence type="predicted"/>
<organism evidence="3 4">
    <name type="scientific">Ectobacillus antri</name>
    <dbReference type="NCBI Taxonomy" id="2486280"/>
    <lineage>
        <taxon>Bacteria</taxon>
        <taxon>Bacillati</taxon>
        <taxon>Bacillota</taxon>
        <taxon>Bacilli</taxon>
        <taxon>Bacillales</taxon>
        <taxon>Bacillaceae</taxon>
        <taxon>Ectobacillus</taxon>
    </lineage>
</organism>
<gene>
    <name evidence="3" type="ORF">P6P90_05990</name>
</gene>
<dbReference type="RefSeq" id="WP_278018007.1">
    <property type="nucleotide sequence ID" value="NZ_JARRRY010000002.1"/>
</dbReference>
<feature type="domain" description="PepSY" evidence="2">
    <location>
        <begin position="29"/>
        <end position="100"/>
    </location>
</feature>
<feature type="signal peptide" evidence="1">
    <location>
        <begin position="1"/>
        <end position="21"/>
    </location>
</feature>
<reference evidence="3 4" key="1">
    <citation type="submission" date="2023-04" db="EMBL/GenBank/DDBJ databases">
        <title>Ectobacillus antri isolated from activated sludge.</title>
        <authorList>
            <person name="Yan P."/>
            <person name="Liu X."/>
        </authorList>
    </citation>
    <scope>NUCLEOTIDE SEQUENCE [LARGE SCALE GENOMIC DNA]</scope>
    <source>
        <strain evidence="3 4">C18H</strain>
    </source>
</reference>
<name>A0ABT6H292_9BACI</name>
<comment type="caution">
    <text evidence="3">The sequence shown here is derived from an EMBL/GenBank/DDBJ whole genome shotgun (WGS) entry which is preliminary data.</text>
</comment>
<evidence type="ECO:0000256" key="1">
    <source>
        <dbReference type="SAM" id="SignalP"/>
    </source>
</evidence>
<sequence>MKWKSLLIGTGLGLVAGYALAHTLKSEHVTAEKALKAAKRIFANKGEVTGSWIHMVPEVLERFDLTYEVYRGGITINIGEEQERFEFLLDAKTGAILEVHPS</sequence>
<feature type="chain" id="PRO_5047058346" evidence="1">
    <location>
        <begin position="22"/>
        <end position="102"/>
    </location>
</feature>
<evidence type="ECO:0000259" key="2">
    <source>
        <dbReference type="Pfam" id="PF03413"/>
    </source>
</evidence>